<dbReference type="STRING" id="351607.Acel_0110"/>
<dbReference type="AlphaFoldDB" id="A0LR26"/>
<keyword evidence="5 7" id="KW-1133">Transmembrane helix</keyword>
<dbReference type="OrthoDB" id="9775268at2"/>
<dbReference type="PANTHER" id="PTHR23513:SF11">
    <property type="entry name" value="STAPHYLOFERRIN A TRANSPORTER"/>
    <property type="match status" value="1"/>
</dbReference>
<dbReference type="InParanoid" id="A0LR26"/>
<dbReference type="InterPro" id="IPR010290">
    <property type="entry name" value="TM_effector"/>
</dbReference>
<feature type="transmembrane region" description="Helical" evidence="7">
    <location>
        <begin position="375"/>
        <end position="394"/>
    </location>
</feature>
<dbReference type="KEGG" id="ace:Acel_0110"/>
<dbReference type="eggNOG" id="COG0477">
    <property type="taxonomic scope" value="Bacteria"/>
</dbReference>
<evidence type="ECO:0000256" key="6">
    <source>
        <dbReference type="ARBA" id="ARBA00023136"/>
    </source>
</evidence>
<feature type="transmembrane region" description="Helical" evidence="7">
    <location>
        <begin position="77"/>
        <end position="95"/>
    </location>
</feature>
<dbReference type="InterPro" id="IPR020846">
    <property type="entry name" value="MFS_dom"/>
</dbReference>
<feature type="transmembrane region" description="Helical" evidence="7">
    <location>
        <begin position="306"/>
        <end position="324"/>
    </location>
</feature>
<reference evidence="9 10" key="1">
    <citation type="journal article" date="2009" name="Genome Res.">
        <title>Complete genome of the cellulolytic thermophile Acidothermus cellulolyticus 11B provides insights into its ecophysiological and evolutionary adaptations.</title>
        <authorList>
            <person name="Barabote R.D."/>
            <person name="Xie G."/>
            <person name="Leu D.H."/>
            <person name="Normand P."/>
            <person name="Necsulea A."/>
            <person name="Daubin V."/>
            <person name="Medigue C."/>
            <person name="Adney W.S."/>
            <person name="Xu X.C."/>
            <person name="Lapidus A."/>
            <person name="Parales R.E."/>
            <person name="Detter C."/>
            <person name="Pujic P."/>
            <person name="Bruce D."/>
            <person name="Lavire C."/>
            <person name="Challacombe J.F."/>
            <person name="Brettin T.S."/>
            <person name="Berry A.M."/>
        </authorList>
    </citation>
    <scope>NUCLEOTIDE SEQUENCE [LARGE SCALE GENOMIC DNA]</scope>
    <source>
        <strain evidence="10">ATCC 43068 / DSM 8971 / 11B</strain>
    </source>
</reference>
<keyword evidence="10" id="KW-1185">Reference proteome</keyword>
<feature type="domain" description="Major facilitator superfamily (MFS) profile" evidence="8">
    <location>
        <begin position="1"/>
        <end position="195"/>
    </location>
</feature>
<dbReference type="HOGENOM" id="CLU_034180_11_2_11"/>
<evidence type="ECO:0000256" key="3">
    <source>
        <dbReference type="ARBA" id="ARBA00022475"/>
    </source>
</evidence>
<evidence type="ECO:0000256" key="4">
    <source>
        <dbReference type="ARBA" id="ARBA00022692"/>
    </source>
</evidence>
<keyword evidence="3" id="KW-1003">Cell membrane</keyword>
<dbReference type="InterPro" id="IPR036259">
    <property type="entry name" value="MFS_trans_sf"/>
</dbReference>
<evidence type="ECO:0000256" key="5">
    <source>
        <dbReference type="ARBA" id="ARBA00022989"/>
    </source>
</evidence>
<protein>
    <submittedName>
        <fullName evidence="9">Major facilitator superfamily MFS_1</fullName>
    </submittedName>
</protein>
<dbReference type="PANTHER" id="PTHR23513">
    <property type="entry name" value="INTEGRAL MEMBRANE EFFLUX PROTEIN-RELATED"/>
    <property type="match status" value="1"/>
</dbReference>
<evidence type="ECO:0000256" key="7">
    <source>
        <dbReference type="SAM" id="Phobius"/>
    </source>
</evidence>
<organism evidence="9 10">
    <name type="scientific">Acidothermus cellulolyticus (strain ATCC 43068 / DSM 8971 / 11B)</name>
    <dbReference type="NCBI Taxonomy" id="351607"/>
    <lineage>
        <taxon>Bacteria</taxon>
        <taxon>Bacillati</taxon>
        <taxon>Actinomycetota</taxon>
        <taxon>Actinomycetes</taxon>
        <taxon>Acidothermales</taxon>
        <taxon>Acidothermaceae</taxon>
        <taxon>Acidothermus</taxon>
    </lineage>
</organism>
<feature type="transmembrane region" description="Helical" evidence="7">
    <location>
        <begin position="45"/>
        <end position="65"/>
    </location>
</feature>
<dbReference type="Gene3D" id="1.20.1250.20">
    <property type="entry name" value="MFS general substrate transporter like domains"/>
    <property type="match status" value="1"/>
</dbReference>
<feature type="transmembrane region" description="Helical" evidence="7">
    <location>
        <begin position="345"/>
        <end position="369"/>
    </location>
</feature>
<dbReference type="PROSITE" id="PS50850">
    <property type="entry name" value="MFS"/>
    <property type="match status" value="1"/>
</dbReference>
<dbReference type="EMBL" id="CP000481">
    <property type="protein sequence ID" value="ABK51886.1"/>
    <property type="molecule type" value="Genomic_DNA"/>
</dbReference>
<feature type="transmembrane region" description="Helical" evidence="7">
    <location>
        <begin position="220"/>
        <end position="244"/>
    </location>
</feature>
<dbReference type="Proteomes" id="UP000008221">
    <property type="component" value="Chromosome"/>
</dbReference>
<feature type="transmembrane region" description="Helical" evidence="7">
    <location>
        <begin position="256"/>
        <end position="275"/>
    </location>
</feature>
<dbReference type="Pfam" id="PF05977">
    <property type="entry name" value="MFS_3"/>
    <property type="match status" value="1"/>
</dbReference>
<accession>A0LR26</accession>
<name>A0LR26_ACIC1</name>
<dbReference type="SUPFAM" id="SSF103473">
    <property type="entry name" value="MFS general substrate transporter"/>
    <property type="match status" value="1"/>
</dbReference>
<dbReference type="GO" id="GO:0022857">
    <property type="term" value="F:transmembrane transporter activity"/>
    <property type="evidence" value="ECO:0007669"/>
    <property type="project" value="InterPro"/>
</dbReference>
<feature type="transmembrane region" description="Helical" evidence="7">
    <location>
        <begin position="282"/>
        <end position="300"/>
    </location>
</feature>
<proteinExistence type="predicted"/>
<evidence type="ECO:0000256" key="1">
    <source>
        <dbReference type="ARBA" id="ARBA00004651"/>
    </source>
</evidence>
<feature type="transmembrane region" description="Helical" evidence="7">
    <location>
        <begin position="169"/>
        <end position="189"/>
    </location>
</feature>
<dbReference type="CDD" id="cd06173">
    <property type="entry name" value="MFS_MefA_like"/>
    <property type="match status" value="1"/>
</dbReference>
<keyword evidence="6 7" id="KW-0472">Membrane</keyword>
<sequence>MFRALAVRNYRLYATGQLVSNTGTWMARVTQDWLVYHILTRDNSFALGAVTALQFLPTLLFGMHGGLLADRYPKRRVLVGTQSAMALLSIVSGVLIATHVIALWSISVIVFLFGIASALDMPVRQAFVVEMVGRELVQNAVSLNSATFNAARLIGPAVAGVLIEAFGTAPSFFLNAASYLAVIGVLVAMRADELRVAPRVGRRAGQLREGLRYVAEHPELAIPIALIGLVGTFGLNFPITNALMARGAFHQNAGGYGLLSTTQAIGAVIGALATARRRRRPRLRLLFGLATVFALFEGLSGLAPSYLIFAVLLIPIGAAAIAFATSCNSSVQLGAKPAMQGRAMALYVTVFTGGTPVGSLLVGWLGNVLGPRGTLAVQGLICVVSAVAVAAVYARRLGWRRPPFTRRRRRGGLTAAEIAEPTLADVSTR</sequence>
<gene>
    <name evidence="9" type="ordered locus">Acel_0110</name>
</gene>
<dbReference type="GO" id="GO:0005886">
    <property type="term" value="C:plasma membrane"/>
    <property type="evidence" value="ECO:0007669"/>
    <property type="project" value="UniProtKB-SubCell"/>
</dbReference>
<evidence type="ECO:0000259" key="8">
    <source>
        <dbReference type="PROSITE" id="PS50850"/>
    </source>
</evidence>
<feature type="transmembrane region" description="Helical" evidence="7">
    <location>
        <begin position="101"/>
        <end position="119"/>
    </location>
</feature>
<dbReference type="RefSeq" id="WP_011718950.1">
    <property type="nucleotide sequence ID" value="NC_008578.1"/>
</dbReference>
<evidence type="ECO:0000313" key="10">
    <source>
        <dbReference type="Proteomes" id="UP000008221"/>
    </source>
</evidence>
<evidence type="ECO:0000313" key="9">
    <source>
        <dbReference type="EMBL" id="ABK51886.1"/>
    </source>
</evidence>
<comment type="subcellular location">
    <subcellularLocation>
        <location evidence="1">Cell membrane</location>
        <topology evidence="1">Multi-pass membrane protein</topology>
    </subcellularLocation>
</comment>
<keyword evidence="2" id="KW-0813">Transport</keyword>
<evidence type="ECO:0000256" key="2">
    <source>
        <dbReference type="ARBA" id="ARBA00022448"/>
    </source>
</evidence>
<keyword evidence="4 7" id="KW-0812">Transmembrane</keyword>